<dbReference type="Proteomes" id="UP000179118">
    <property type="component" value="Unassembled WGS sequence"/>
</dbReference>
<sequence length="73" mass="8098">MCKFLMWVGVCAAFFAIFKNSFPHRPAVWAIVAISGFATIIESLLEEEVTELSIFTGVAGSWLVIYSLSNLPR</sequence>
<feature type="transmembrane region" description="Helical" evidence="1">
    <location>
        <begin position="54"/>
        <end position="71"/>
    </location>
</feature>
<evidence type="ECO:0000313" key="2">
    <source>
        <dbReference type="EMBL" id="OHA81032.1"/>
    </source>
</evidence>
<protein>
    <submittedName>
        <fullName evidence="2">Uncharacterized protein</fullName>
    </submittedName>
</protein>
<dbReference type="EMBL" id="MHUT01000011">
    <property type="protein sequence ID" value="OHA81032.1"/>
    <property type="molecule type" value="Genomic_DNA"/>
</dbReference>
<keyword evidence="1" id="KW-1133">Transmembrane helix</keyword>
<comment type="caution">
    <text evidence="2">The sequence shown here is derived from an EMBL/GenBank/DDBJ whole genome shotgun (WGS) entry which is preliminary data.</text>
</comment>
<keyword evidence="1" id="KW-0812">Transmembrane</keyword>
<keyword evidence="1" id="KW-0472">Membrane</keyword>
<organism evidence="2 3">
    <name type="scientific">Candidatus Yonathbacteria bacterium RIFCSPHIGHO2_02_FULL_44_14</name>
    <dbReference type="NCBI Taxonomy" id="1802724"/>
    <lineage>
        <taxon>Bacteria</taxon>
        <taxon>Candidatus Yonathiibacteriota</taxon>
    </lineage>
</organism>
<evidence type="ECO:0000256" key="1">
    <source>
        <dbReference type="SAM" id="Phobius"/>
    </source>
</evidence>
<proteinExistence type="predicted"/>
<dbReference type="AlphaFoldDB" id="A0A1G2S8Y6"/>
<gene>
    <name evidence="2" type="ORF">A3D51_01610</name>
</gene>
<reference evidence="2 3" key="1">
    <citation type="journal article" date="2016" name="Nat. Commun.">
        <title>Thousands of microbial genomes shed light on interconnected biogeochemical processes in an aquifer system.</title>
        <authorList>
            <person name="Anantharaman K."/>
            <person name="Brown C.T."/>
            <person name="Hug L.A."/>
            <person name="Sharon I."/>
            <person name="Castelle C.J."/>
            <person name="Probst A.J."/>
            <person name="Thomas B.C."/>
            <person name="Singh A."/>
            <person name="Wilkins M.J."/>
            <person name="Karaoz U."/>
            <person name="Brodie E.L."/>
            <person name="Williams K.H."/>
            <person name="Hubbard S.S."/>
            <person name="Banfield J.F."/>
        </authorList>
    </citation>
    <scope>NUCLEOTIDE SEQUENCE [LARGE SCALE GENOMIC DNA]</scope>
</reference>
<accession>A0A1G2S8Y6</accession>
<evidence type="ECO:0000313" key="3">
    <source>
        <dbReference type="Proteomes" id="UP000179118"/>
    </source>
</evidence>
<name>A0A1G2S8Y6_9BACT</name>